<evidence type="ECO:0000256" key="8">
    <source>
        <dbReference type="ARBA" id="ARBA00023128"/>
    </source>
</evidence>
<dbReference type="SUPFAM" id="SSF53800">
    <property type="entry name" value="Chelatase"/>
    <property type="match status" value="1"/>
</dbReference>
<protein>
    <recommendedName>
        <fullName evidence="4">Ferrochelatase, mitochondrial</fullName>
        <ecNumber evidence="15">4.98.1.1</ecNumber>
    </recommendedName>
    <alternativeName>
        <fullName evidence="14">Heme synthase</fullName>
    </alternativeName>
    <alternativeName>
        <fullName evidence="13">Protoheme ferro-lyase</fullName>
    </alternativeName>
</protein>
<dbReference type="CDD" id="cd03411">
    <property type="entry name" value="Ferrochelatase_N"/>
    <property type="match status" value="1"/>
</dbReference>
<comment type="similarity">
    <text evidence="3 16">Belongs to the ferrochelatase family.</text>
</comment>
<dbReference type="InterPro" id="IPR033659">
    <property type="entry name" value="Ferrochelatase_N"/>
</dbReference>
<keyword evidence="11" id="KW-0456">Lyase</keyword>
<dbReference type="GO" id="GO:0005743">
    <property type="term" value="C:mitochondrial inner membrane"/>
    <property type="evidence" value="ECO:0007669"/>
    <property type="project" value="UniProtKB-SubCell"/>
</dbReference>
<keyword evidence="18" id="KW-1185">Reference proteome</keyword>
<evidence type="ECO:0000256" key="11">
    <source>
        <dbReference type="ARBA" id="ARBA00023239"/>
    </source>
</evidence>
<evidence type="ECO:0000256" key="7">
    <source>
        <dbReference type="ARBA" id="ARBA00023004"/>
    </source>
</evidence>
<keyword evidence="10" id="KW-0472">Membrane</keyword>
<keyword evidence="7" id="KW-0408">Iron</keyword>
<dbReference type="PANTHER" id="PTHR11108:SF1">
    <property type="entry name" value="FERROCHELATASE, MITOCHONDRIAL"/>
    <property type="match status" value="1"/>
</dbReference>
<evidence type="ECO:0000256" key="2">
    <source>
        <dbReference type="ARBA" id="ARBA00004943"/>
    </source>
</evidence>
<gene>
    <name evidence="17" type="ORF">MBRA1_001864</name>
</gene>
<dbReference type="InterPro" id="IPR033644">
    <property type="entry name" value="Ferrochelatase_C"/>
</dbReference>
<comment type="subcellular location">
    <subcellularLocation>
        <location evidence="1">Mitochondrion inner membrane</location>
        <topology evidence="1">Peripheral membrane protein</topology>
        <orientation evidence="1">Matrix side</orientation>
    </subcellularLocation>
</comment>
<name>A0AAF0DTM5_9BASI</name>
<dbReference type="PANTHER" id="PTHR11108">
    <property type="entry name" value="FERROCHELATASE"/>
    <property type="match status" value="1"/>
</dbReference>
<dbReference type="Pfam" id="PF00762">
    <property type="entry name" value="Ferrochelatase"/>
    <property type="match status" value="1"/>
</dbReference>
<keyword evidence="6" id="KW-0809">Transit peptide</keyword>
<organism evidence="17 18">
    <name type="scientific">Malassezia brasiliensis</name>
    <dbReference type="NCBI Taxonomy" id="1821822"/>
    <lineage>
        <taxon>Eukaryota</taxon>
        <taxon>Fungi</taxon>
        <taxon>Dikarya</taxon>
        <taxon>Basidiomycota</taxon>
        <taxon>Ustilaginomycotina</taxon>
        <taxon>Malasseziomycetes</taxon>
        <taxon>Malasseziales</taxon>
        <taxon>Malasseziaceae</taxon>
        <taxon>Malassezia</taxon>
    </lineage>
</organism>
<evidence type="ECO:0000256" key="6">
    <source>
        <dbReference type="ARBA" id="ARBA00022946"/>
    </source>
</evidence>
<reference evidence="17" key="1">
    <citation type="submission" date="2023-03" db="EMBL/GenBank/DDBJ databases">
        <title>Mating type loci evolution in Malassezia.</title>
        <authorList>
            <person name="Coelho M.A."/>
        </authorList>
    </citation>
    <scope>NUCLEOTIDE SEQUENCE</scope>
    <source>
        <strain evidence="17">CBS 14135</strain>
    </source>
</reference>
<evidence type="ECO:0000256" key="9">
    <source>
        <dbReference type="ARBA" id="ARBA00023133"/>
    </source>
</evidence>
<dbReference type="CDD" id="cd00419">
    <property type="entry name" value="Ferrochelatase_C"/>
    <property type="match status" value="1"/>
</dbReference>
<dbReference type="AlphaFoldDB" id="A0AAF0DTM5"/>
<dbReference type="Proteomes" id="UP001216638">
    <property type="component" value="Chromosome 2"/>
</dbReference>
<dbReference type="EC" id="4.98.1.1" evidence="15"/>
<evidence type="ECO:0000256" key="3">
    <source>
        <dbReference type="ARBA" id="ARBA00007718"/>
    </source>
</evidence>
<dbReference type="Gene3D" id="3.40.50.1400">
    <property type="match status" value="2"/>
</dbReference>
<keyword evidence="9" id="KW-0350">Heme biosynthesis</keyword>
<evidence type="ECO:0000313" key="17">
    <source>
        <dbReference type="EMBL" id="WFC95217.1"/>
    </source>
</evidence>
<evidence type="ECO:0000256" key="15">
    <source>
        <dbReference type="ARBA" id="ARBA00034332"/>
    </source>
</evidence>
<dbReference type="NCBIfam" id="TIGR00109">
    <property type="entry name" value="hemH"/>
    <property type="match status" value="1"/>
</dbReference>
<keyword evidence="5" id="KW-0999">Mitochondrion inner membrane</keyword>
<evidence type="ECO:0000256" key="10">
    <source>
        <dbReference type="ARBA" id="ARBA00023136"/>
    </source>
</evidence>
<dbReference type="EMBL" id="CP119952">
    <property type="protein sequence ID" value="WFC95217.1"/>
    <property type="molecule type" value="Genomic_DNA"/>
</dbReference>
<evidence type="ECO:0000256" key="16">
    <source>
        <dbReference type="RuleBase" id="RU004185"/>
    </source>
</evidence>
<evidence type="ECO:0000256" key="5">
    <source>
        <dbReference type="ARBA" id="ARBA00022792"/>
    </source>
</evidence>
<dbReference type="InterPro" id="IPR001015">
    <property type="entry name" value="Ferrochelatase"/>
</dbReference>
<accession>A0AAF0DTM5</accession>
<keyword evidence="8" id="KW-0496">Mitochondrion</keyword>
<comment type="pathway">
    <text evidence="2">Porphyrin-containing compound metabolism; protoheme biosynthesis; protoheme from protoporphyrin-IX: step 1/1.</text>
</comment>
<dbReference type="GO" id="GO:0006783">
    <property type="term" value="P:heme biosynthetic process"/>
    <property type="evidence" value="ECO:0007669"/>
    <property type="project" value="UniProtKB-KW"/>
</dbReference>
<evidence type="ECO:0000256" key="13">
    <source>
        <dbReference type="ARBA" id="ARBA00029619"/>
    </source>
</evidence>
<evidence type="ECO:0000256" key="12">
    <source>
        <dbReference type="ARBA" id="ARBA00023244"/>
    </source>
</evidence>
<evidence type="ECO:0000256" key="4">
    <source>
        <dbReference type="ARBA" id="ARBA00021249"/>
    </source>
</evidence>
<dbReference type="GO" id="GO:0004325">
    <property type="term" value="F:ferrochelatase activity"/>
    <property type="evidence" value="ECO:0007669"/>
    <property type="project" value="UniProtKB-EC"/>
</dbReference>
<proteinExistence type="inferred from homology"/>
<keyword evidence="12" id="KW-0627">Porphyrin biosynthesis</keyword>
<sequence length="392" mass="43686">MLWRTTGLRVSARLISTQAAAKPPTAVVMMNMGGPRDLDEVNPFLTRLFLDRDLMRLPFQSRLAPMIARRRTPKIQKQYDDIGGGSPILHWTRLQGEKMAEMLDELSPSTAPHKAYVAFRYARPLTEDCLEDLARDGVTRAVAFTQYPQYSCSTTGSSLNQLYREIAARKEQGALEGNIQWSVIDRWPTHPGLVQAFANRVREGLSRFPTEIRDQVPIMFSAHSLPMQVVSGRGDPYPAEVAATVAGVMQNLGWKNPYRLTWQSQVGPSAWLGPQTSDTVEGWAKQGHKHLLVVPIAFTSDHIETLYELDIELKEDAEKHGIHLERAPSLNDEPVFLRALADIVAEHLASGKATTNAVPWAQGKGSHQMALRCPGCINEACAHQKAFFLQQS</sequence>
<dbReference type="FunFam" id="3.40.50.1400:FF:000003">
    <property type="entry name" value="Ferrochelatase"/>
    <property type="match status" value="1"/>
</dbReference>
<evidence type="ECO:0000313" key="18">
    <source>
        <dbReference type="Proteomes" id="UP001216638"/>
    </source>
</evidence>
<dbReference type="HAMAP" id="MF_00323">
    <property type="entry name" value="Ferrochelatase"/>
    <property type="match status" value="1"/>
</dbReference>
<evidence type="ECO:0000256" key="1">
    <source>
        <dbReference type="ARBA" id="ARBA00004443"/>
    </source>
</evidence>
<evidence type="ECO:0000256" key="14">
    <source>
        <dbReference type="ARBA" id="ARBA00032440"/>
    </source>
</evidence>